<keyword evidence="2" id="KW-0229">DNA integration</keyword>
<evidence type="ECO:0000313" key="7">
    <source>
        <dbReference type="EMBL" id="QNP36834.1"/>
    </source>
</evidence>
<evidence type="ECO:0000313" key="8">
    <source>
        <dbReference type="EMBL" id="STP65419.1"/>
    </source>
</evidence>
<dbReference type="InterPro" id="IPR013762">
    <property type="entry name" value="Integrase-like_cat_sf"/>
</dbReference>
<dbReference type="Proteomes" id="UP001221642">
    <property type="component" value="Chromosome"/>
</dbReference>
<dbReference type="EMBL" id="CP119159">
    <property type="protein sequence ID" value="WEH23688.1"/>
    <property type="molecule type" value="Genomic_DNA"/>
</dbReference>
<evidence type="ECO:0000259" key="5">
    <source>
        <dbReference type="PROSITE" id="PS51898"/>
    </source>
</evidence>
<evidence type="ECO:0000256" key="3">
    <source>
        <dbReference type="ARBA" id="ARBA00023125"/>
    </source>
</evidence>
<dbReference type="EMBL" id="PZZH01000001">
    <property type="protein sequence ID" value="PTN78300.1"/>
    <property type="molecule type" value="Genomic_DNA"/>
</dbReference>
<dbReference type="InterPro" id="IPR028259">
    <property type="entry name" value="AP2-like_int_N"/>
</dbReference>
<dbReference type="GO" id="GO:0003677">
    <property type="term" value="F:DNA binding"/>
    <property type="evidence" value="ECO:0007669"/>
    <property type="project" value="UniProtKB-KW"/>
</dbReference>
<evidence type="ECO:0000256" key="4">
    <source>
        <dbReference type="ARBA" id="ARBA00023172"/>
    </source>
</evidence>
<dbReference type="Proteomes" id="UP000516122">
    <property type="component" value="Chromosome"/>
</dbReference>
<dbReference type="InterPro" id="IPR004107">
    <property type="entry name" value="Integrase_SAM-like_N"/>
</dbReference>
<gene>
    <name evidence="8" type="primary">xerC_4</name>
    <name evidence="6" type="ORF">DAI13_11265</name>
    <name evidence="7" type="ORF">H9Q64_10155</name>
    <name evidence="8" type="ORF">NCTC13379_01605</name>
    <name evidence="10" type="ORF">P0083_10690</name>
    <name evidence="9" type="ORF">P0D81_06595</name>
</gene>
<dbReference type="InterPro" id="IPR002104">
    <property type="entry name" value="Integrase_catalytic"/>
</dbReference>
<accession>A0A1Q1FVM3</accession>
<evidence type="ECO:0000313" key="9">
    <source>
        <dbReference type="EMBL" id="WEH23688.1"/>
    </source>
</evidence>
<evidence type="ECO:0000313" key="14">
    <source>
        <dbReference type="Proteomes" id="UP001221642"/>
    </source>
</evidence>
<comment type="similarity">
    <text evidence="1">Belongs to the 'phage' integrase family.</text>
</comment>
<dbReference type="RefSeq" id="WP_002383579.1">
    <property type="nucleotide sequence ID" value="NZ_AP031218.1"/>
</dbReference>
<proteinExistence type="inferred from homology"/>
<dbReference type="Proteomes" id="UP000254396">
    <property type="component" value="Unassembled WGS sequence"/>
</dbReference>
<reference evidence="9 14" key="4">
    <citation type="submission" date="2023-02" db="EMBL/GenBank/DDBJ databases">
        <title>Results of the 2020 Genomic Proficiency Test for the network of European Union Reference Laboratory for Antimicrobial Resistance assessing whole genome sequencing capacities.</title>
        <authorList>
            <person name="Hoffmann M."/>
            <person name="Luo Y."/>
            <person name="Sorensen L.H."/>
            <person name="Pedersen S.K."/>
            <person name="Hendriksen R.S."/>
        </authorList>
    </citation>
    <scope>NUCLEOTIDE SEQUENCE [LARGE SCALE GENOMIC DNA]</scope>
    <source>
        <strain evidence="9 14">GENOMIC22-006</strain>
    </source>
</reference>
<protein>
    <submittedName>
        <fullName evidence="6">Site-specific integrase</fullName>
    </submittedName>
    <submittedName>
        <fullName evidence="8">Tyrosine recombinase XerC</fullName>
    </submittedName>
</protein>
<dbReference type="PROSITE" id="PS51898">
    <property type="entry name" value="TYR_RECOMBINASE"/>
    <property type="match status" value="1"/>
</dbReference>
<dbReference type="EMBL" id="CP060804">
    <property type="protein sequence ID" value="QNP36834.1"/>
    <property type="molecule type" value="Genomic_DNA"/>
</dbReference>
<dbReference type="Pfam" id="PF14657">
    <property type="entry name" value="Arm-DNA-bind_4"/>
    <property type="match status" value="1"/>
</dbReference>
<dbReference type="InterPro" id="IPR010998">
    <property type="entry name" value="Integrase_recombinase_N"/>
</dbReference>
<evidence type="ECO:0000313" key="10">
    <source>
        <dbReference type="EMBL" id="WER41792.1"/>
    </source>
</evidence>
<dbReference type="GO" id="GO:0015074">
    <property type="term" value="P:DNA integration"/>
    <property type="evidence" value="ECO:0007669"/>
    <property type="project" value="UniProtKB-KW"/>
</dbReference>
<dbReference type="Pfam" id="PF14659">
    <property type="entry name" value="Phage_int_SAM_3"/>
    <property type="match status" value="1"/>
</dbReference>
<evidence type="ECO:0000256" key="1">
    <source>
        <dbReference type="ARBA" id="ARBA00008857"/>
    </source>
</evidence>
<dbReference type="InterPro" id="IPR050090">
    <property type="entry name" value="Tyrosine_recombinase_XerCD"/>
</dbReference>
<dbReference type="SUPFAM" id="SSF56349">
    <property type="entry name" value="DNA breaking-rejoining enzymes"/>
    <property type="match status" value="1"/>
</dbReference>
<evidence type="ECO:0000256" key="2">
    <source>
        <dbReference type="ARBA" id="ARBA00022908"/>
    </source>
</evidence>
<organism evidence="6 11">
    <name type="scientific">Enterococcus faecalis</name>
    <name type="common">Streptococcus faecalis</name>
    <dbReference type="NCBI Taxonomy" id="1351"/>
    <lineage>
        <taxon>Bacteria</taxon>
        <taxon>Bacillati</taxon>
        <taxon>Bacillota</taxon>
        <taxon>Bacilli</taxon>
        <taxon>Lactobacillales</taxon>
        <taxon>Enterococcaceae</taxon>
        <taxon>Enterococcus</taxon>
    </lineage>
</organism>
<evidence type="ECO:0000313" key="11">
    <source>
        <dbReference type="Proteomes" id="UP000244140"/>
    </source>
</evidence>
<dbReference type="CDD" id="cd01189">
    <property type="entry name" value="INT_ICEBs1_C_like"/>
    <property type="match status" value="1"/>
</dbReference>
<reference evidence="7 13" key="3">
    <citation type="submission" date="2020-08" db="EMBL/GenBank/DDBJ databases">
        <title>Enterococcus faecalis SF28073 genome assembly.</title>
        <authorList>
            <person name="Duerkop B.A."/>
            <person name="Johnson C.N."/>
        </authorList>
    </citation>
    <scope>NUCLEOTIDE SEQUENCE [LARGE SCALE GENOMIC DNA]</scope>
    <source>
        <strain evidence="7 13">SF28073</strain>
    </source>
</reference>
<dbReference type="PANTHER" id="PTHR30349:SF64">
    <property type="entry name" value="PROPHAGE INTEGRASE INTD-RELATED"/>
    <property type="match status" value="1"/>
</dbReference>
<dbReference type="Pfam" id="PF00589">
    <property type="entry name" value="Phage_integrase"/>
    <property type="match status" value="1"/>
</dbReference>
<reference evidence="10 15" key="5">
    <citation type="submission" date="2023-03" db="EMBL/GenBank/DDBJ databases">
        <title>Complete genome sequence of an Enterococcus faecalis urinary isolate.</title>
        <authorList>
            <person name="Brauer A.L."/>
            <person name="Armbruster C.E."/>
        </authorList>
    </citation>
    <scope>NUCLEOTIDE SEQUENCE [LARGE SCALE GENOMIC DNA]</scope>
    <source>
        <strain evidence="10 15">3143</strain>
    </source>
</reference>
<sequence length="382" mass="45286">MRRIANVYKDEKRGTWYFSLTLGYDRFGKRIQPTRRGFKTQKEAKDAMEELKKNYSDSQEIYLQGITFREFYKKYFFPWYKLGTIEKTYVKTDKTLKRALAYFGKMQMEKIRPIHIQEFQQFLVQECFVTNKEGKIRPLSNNYIKQIFNKLRIIFKRAMVLEVIDENPVDTIGKIRTQRSVVAFWTVDEFKKVYNCSYRCDFQEAFYKRMMRFLFVTGLRSEELFALQWPDIDFHKGTCCVNKSLYIRTRTDYDFSDTKNASSIRTITLDKQTIVDLREWKETQKTIGDDLGFIFTFDGLPPSPKTFLGRVKKLAEIAGVKPIHLHGLRHSHVAFLIEHNNNIYAVSKRLGHSSVKTTLDKYGHLYPNTNQTLADEFTKFEV</sequence>
<evidence type="ECO:0000313" key="12">
    <source>
        <dbReference type="Proteomes" id="UP000254396"/>
    </source>
</evidence>
<keyword evidence="4" id="KW-0233">DNA recombination</keyword>
<evidence type="ECO:0000313" key="15">
    <source>
        <dbReference type="Proteomes" id="UP001222182"/>
    </source>
</evidence>
<dbReference type="Gene3D" id="1.10.150.130">
    <property type="match status" value="1"/>
</dbReference>
<dbReference type="InterPro" id="IPR011010">
    <property type="entry name" value="DNA_brk_join_enz"/>
</dbReference>
<feature type="domain" description="Tyr recombinase" evidence="5">
    <location>
        <begin position="180"/>
        <end position="375"/>
    </location>
</feature>
<evidence type="ECO:0000313" key="6">
    <source>
        <dbReference type="EMBL" id="PTN78300.1"/>
    </source>
</evidence>
<dbReference type="PANTHER" id="PTHR30349">
    <property type="entry name" value="PHAGE INTEGRASE-RELATED"/>
    <property type="match status" value="1"/>
</dbReference>
<keyword evidence="3" id="KW-0238">DNA-binding</keyword>
<reference evidence="6 11" key="1">
    <citation type="submission" date="2018-04" db="EMBL/GenBank/DDBJ databases">
        <authorList>
            <person name="Van Tyne D."/>
        </authorList>
    </citation>
    <scope>NUCLEOTIDE SEQUENCE [LARGE SCALE GENOMIC DNA]</scope>
    <source>
        <strain evidence="6 11">B2535</strain>
    </source>
</reference>
<dbReference type="EMBL" id="UGIX01000001">
    <property type="protein sequence ID" value="STP65419.1"/>
    <property type="molecule type" value="Genomic_DNA"/>
</dbReference>
<dbReference type="Proteomes" id="UP001222182">
    <property type="component" value="Chromosome"/>
</dbReference>
<reference evidence="8 12" key="2">
    <citation type="submission" date="2018-06" db="EMBL/GenBank/DDBJ databases">
        <authorList>
            <consortium name="Pathogen Informatics"/>
            <person name="Doyle S."/>
        </authorList>
    </citation>
    <scope>NUCLEOTIDE SEQUENCE [LARGE SCALE GENOMIC DNA]</scope>
    <source>
        <strain evidence="8 12">NCTC13379</strain>
    </source>
</reference>
<dbReference type="EMBL" id="CP119528">
    <property type="protein sequence ID" value="WER41792.1"/>
    <property type="molecule type" value="Genomic_DNA"/>
</dbReference>
<dbReference type="Gene3D" id="1.10.443.10">
    <property type="entry name" value="Intergrase catalytic core"/>
    <property type="match status" value="1"/>
</dbReference>
<evidence type="ECO:0000313" key="13">
    <source>
        <dbReference type="Proteomes" id="UP000516122"/>
    </source>
</evidence>
<dbReference type="GO" id="GO:0006310">
    <property type="term" value="P:DNA recombination"/>
    <property type="evidence" value="ECO:0007669"/>
    <property type="project" value="UniProtKB-KW"/>
</dbReference>
<dbReference type="Proteomes" id="UP000244140">
    <property type="component" value="Unassembled WGS sequence"/>
</dbReference>
<dbReference type="AlphaFoldDB" id="A0A1Q1FVM3"/>
<name>A0A1Q1FVM3_ENTFL</name>